<sequence length="414" mass="46356">MVAFARAATIAIIVIVLAATLPDLLRRATSVKSGAPVVFYSPVQNVFMMQETTETGMKRTDEHGNVLGYRDYCRALPFMFHGNLMKWGEYPESIAGHHIPPERAKRDVQFARVTPRDVNTPEPPLAMLMESEPEGANLAYPTDMFRLTDRMEFIDCATNRVDEAKSTRFSAALAEAGFTYPAMRVGMNPTTQKPFDDGAFIVDATGRLFHLRMVQGMPVCMDTRQRLDSPVRKILVMENERREFHALIVTDTAILALSCDGYRLIRLPLPGFSPDTDSVMLLATPLNRVVQHRTDDALLCTAMDEHWQPVRDYSLTIANAKRERNERLAAFLFPFRIETRSGTSRFVSPEVQDAFTRPALSIAGCLLAALGYLAVHHRRFRRLPTAVDVALLGLTGLYGLIAMILAGPLREPRD</sequence>
<feature type="transmembrane region" description="Helical" evidence="1">
    <location>
        <begin position="387"/>
        <end position="409"/>
    </location>
</feature>
<dbReference type="RefSeq" id="WP_167939784.1">
    <property type="nucleotide sequence ID" value="NZ_JAATJA010000001.1"/>
</dbReference>
<dbReference type="Proteomes" id="UP000580856">
    <property type="component" value="Unassembled WGS sequence"/>
</dbReference>
<keyword evidence="1" id="KW-0472">Membrane</keyword>
<dbReference type="Pfam" id="PF16149">
    <property type="entry name" value="DUF4857"/>
    <property type="match status" value="1"/>
</dbReference>
<organism evidence="2 3">
    <name type="scientific">Desulfobaculum xiamenense</name>
    <dbReference type="NCBI Taxonomy" id="995050"/>
    <lineage>
        <taxon>Bacteria</taxon>
        <taxon>Pseudomonadati</taxon>
        <taxon>Thermodesulfobacteriota</taxon>
        <taxon>Desulfovibrionia</taxon>
        <taxon>Desulfovibrionales</taxon>
        <taxon>Desulfovibrionaceae</taxon>
        <taxon>Desulfobaculum</taxon>
    </lineage>
</organism>
<name>A0A846QI05_9BACT</name>
<evidence type="ECO:0000256" key="1">
    <source>
        <dbReference type="SAM" id="Phobius"/>
    </source>
</evidence>
<dbReference type="EMBL" id="JAATJA010000001">
    <property type="protein sequence ID" value="NJB66667.1"/>
    <property type="molecule type" value="Genomic_DNA"/>
</dbReference>
<keyword evidence="3" id="KW-1185">Reference proteome</keyword>
<accession>A0A846QI05</accession>
<gene>
    <name evidence="2" type="ORF">GGQ74_000307</name>
</gene>
<proteinExistence type="predicted"/>
<protein>
    <recommendedName>
        <fullName evidence="4">DUF4857 domain-containing protein</fullName>
    </recommendedName>
</protein>
<keyword evidence="1" id="KW-1133">Transmembrane helix</keyword>
<dbReference type="InterPro" id="IPR032333">
    <property type="entry name" value="DUF4857"/>
</dbReference>
<feature type="transmembrane region" description="Helical" evidence="1">
    <location>
        <begin position="355"/>
        <end position="375"/>
    </location>
</feature>
<evidence type="ECO:0000313" key="2">
    <source>
        <dbReference type="EMBL" id="NJB66667.1"/>
    </source>
</evidence>
<comment type="caution">
    <text evidence="2">The sequence shown here is derived from an EMBL/GenBank/DDBJ whole genome shotgun (WGS) entry which is preliminary data.</text>
</comment>
<evidence type="ECO:0000313" key="3">
    <source>
        <dbReference type="Proteomes" id="UP000580856"/>
    </source>
</evidence>
<evidence type="ECO:0008006" key="4">
    <source>
        <dbReference type="Google" id="ProtNLM"/>
    </source>
</evidence>
<keyword evidence="1" id="KW-0812">Transmembrane</keyword>
<reference evidence="2 3" key="1">
    <citation type="submission" date="2020-03" db="EMBL/GenBank/DDBJ databases">
        <title>Genomic Encyclopedia of Type Strains, Phase IV (KMG-IV): sequencing the most valuable type-strain genomes for metagenomic binning, comparative biology and taxonomic classification.</title>
        <authorList>
            <person name="Goeker M."/>
        </authorList>
    </citation>
    <scope>NUCLEOTIDE SEQUENCE [LARGE SCALE GENOMIC DNA]</scope>
    <source>
        <strain evidence="2 3">DSM 24233</strain>
    </source>
</reference>
<dbReference type="AlphaFoldDB" id="A0A846QI05"/>